<dbReference type="Proteomes" id="UP000621500">
    <property type="component" value="Unassembled WGS sequence"/>
</dbReference>
<reference evidence="1 2" key="1">
    <citation type="submission" date="2021-01" db="EMBL/GenBank/DDBJ databases">
        <title>Whole genome shotgun sequence of Plantactinospora mayteni NBRC 109088.</title>
        <authorList>
            <person name="Komaki H."/>
            <person name="Tamura T."/>
        </authorList>
    </citation>
    <scope>NUCLEOTIDE SEQUENCE [LARGE SCALE GENOMIC DNA]</scope>
    <source>
        <strain evidence="1 2">NBRC 109088</strain>
    </source>
</reference>
<sequence length="78" mass="8546">MGPVRTIPVLVATTTLAGYGYRASAMICSVARLQLNVALAALRSAYEEWQVDQPFDRFLATARAYLQQLADGVHPGHR</sequence>
<comment type="caution">
    <text evidence="1">The sequence shown here is derived from an EMBL/GenBank/DDBJ whole genome shotgun (WGS) entry which is preliminary data.</text>
</comment>
<proteinExistence type="predicted"/>
<protein>
    <submittedName>
        <fullName evidence="1">Uncharacterized protein</fullName>
    </submittedName>
</protein>
<accession>A0ABQ4EFN2</accession>
<name>A0ABQ4EFN2_9ACTN</name>
<gene>
    <name evidence="1" type="ORF">Pma05_01100</name>
</gene>
<organism evidence="1 2">
    <name type="scientific">Plantactinospora mayteni</name>
    <dbReference type="NCBI Taxonomy" id="566021"/>
    <lineage>
        <taxon>Bacteria</taxon>
        <taxon>Bacillati</taxon>
        <taxon>Actinomycetota</taxon>
        <taxon>Actinomycetes</taxon>
        <taxon>Micromonosporales</taxon>
        <taxon>Micromonosporaceae</taxon>
        <taxon>Plantactinospora</taxon>
    </lineage>
</organism>
<keyword evidence="2" id="KW-1185">Reference proteome</keyword>
<dbReference type="EMBL" id="BONX01000001">
    <property type="protein sequence ID" value="GIG93537.1"/>
    <property type="molecule type" value="Genomic_DNA"/>
</dbReference>
<evidence type="ECO:0000313" key="1">
    <source>
        <dbReference type="EMBL" id="GIG93537.1"/>
    </source>
</evidence>
<evidence type="ECO:0000313" key="2">
    <source>
        <dbReference type="Proteomes" id="UP000621500"/>
    </source>
</evidence>